<keyword evidence="2" id="KW-1185">Reference proteome</keyword>
<evidence type="ECO:0000313" key="2">
    <source>
        <dbReference type="Proteomes" id="UP001141552"/>
    </source>
</evidence>
<gene>
    <name evidence="1" type="ORF">Tsubulata_009701</name>
</gene>
<reference evidence="1" key="1">
    <citation type="submission" date="2022-02" db="EMBL/GenBank/DDBJ databases">
        <authorList>
            <person name="Henning P.M."/>
            <person name="McCubbin A.G."/>
            <person name="Shore J.S."/>
        </authorList>
    </citation>
    <scope>NUCLEOTIDE SEQUENCE</scope>
    <source>
        <strain evidence="1">F60SS</strain>
        <tissue evidence="1">Leaves</tissue>
    </source>
</reference>
<name>A0A9Q0FTT7_9ROSI</name>
<dbReference type="EMBL" id="JAKUCV010003795">
    <property type="protein sequence ID" value="KAJ4837595.1"/>
    <property type="molecule type" value="Genomic_DNA"/>
</dbReference>
<accession>A0A9Q0FTT7</accession>
<proteinExistence type="predicted"/>
<protein>
    <submittedName>
        <fullName evidence="1">Uncharacterized protein</fullName>
    </submittedName>
</protein>
<sequence>MEKIHLKIFATIVLFQGILLFGISRANVTSSINEIHGCDSTCPPYCVCRSGKCFCGTSLVNPQVTKCPYCPCRNCPPKCLCVLGTGRCVCPLSLCPDCPPHCFCLKGGQCFCGSSTNSQD</sequence>
<dbReference type="Proteomes" id="UP001141552">
    <property type="component" value="Unassembled WGS sequence"/>
</dbReference>
<reference evidence="1" key="2">
    <citation type="journal article" date="2023" name="Plants (Basel)">
        <title>Annotation of the Turnera subulata (Passifloraceae) Draft Genome Reveals the S-Locus Evolved after the Divergence of Turneroideae from Passifloroideae in a Stepwise Manner.</title>
        <authorList>
            <person name="Henning P.M."/>
            <person name="Roalson E.H."/>
            <person name="Mir W."/>
            <person name="McCubbin A.G."/>
            <person name="Shore J.S."/>
        </authorList>
    </citation>
    <scope>NUCLEOTIDE SEQUENCE</scope>
    <source>
        <strain evidence="1">F60SS</strain>
    </source>
</reference>
<evidence type="ECO:0000313" key="1">
    <source>
        <dbReference type="EMBL" id="KAJ4837595.1"/>
    </source>
</evidence>
<comment type="caution">
    <text evidence="1">The sequence shown here is derived from an EMBL/GenBank/DDBJ whole genome shotgun (WGS) entry which is preliminary data.</text>
</comment>
<dbReference type="AlphaFoldDB" id="A0A9Q0FTT7"/>
<organism evidence="1 2">
    <name type="scientific">Turnera subulata</name>
    <dbReference type="NCBI Taxonomy" id="218843"/>
    <lineage>
        <taxon>Eukaryota</taxon>
        <taxon>Viridiplantae</taxon>
        <taxon>Streptophyta</taxon>
        <taxon>Embryophyta</taxon>
        <taxon>Tracheophyta</taxon>
        <taxon>Spermatophyta</taxon>
        <taxon>Magnoliopsida</taxon>
        <taxon>eudicotyledons</taxon>
        <taxon>Gunneridae</taxon>
        <taxon>Pentapetalae</taxon>
        <taxon>rosids</taxon>
        <taxon>fabids</taxon>
        <taxon>Malpighiales</taxon>
        <taxon>Passifloraceae</taxon>
        <taxon>Turnera</taxon>
    </lineage>
</organism>